<dbReference type="Pfam" id="PF03466">
    <property type="entry name" value="LysR_substrate"/>
    <property type="match status" value="1"/>
</dbReference>
<organism evidence="6 7">
    <name type="scientific">Streptomyces pseudovenezuelae</name>
    <dbReference type="NCBI Taxonomy" id="67350"/>
    <lineage>
        <taxon>Bacteria</taxon>
        <taxon>Bacillati</taxon>
        <taxon>Actinomycetota</taxon>
        <taxon>Actinomycetes</taxon>
        <taxon>Kitasatosporales</taxon>
        <taxon>Streptomycetaceae</taxon>
        <taxon>Streptomyces</taxon>
        <taxon>Streptomyces aurantiacus group</taxon>
    </lineage>
</organism>
<evidence type="ECO:0000259" key="5">
    <source>
        <dbReference type="PROSITE" id="PS50931"/>
    </source>
</evidence>
<dbReference type="SUPFAM" id="SSF46785">
    <property type="entry name" value="Winged helix' DNA-binding domain"/>
    <property type="match status" value="1"/>
</dbReference>
<dbReference type="PROSITE" id="PS50931">
    <property type="entry name" value="HTH_LYSR"/>
    <property type="match status" value="1"/>
</dbReference>
<evidence type="ECO:0000256" key="4">
    <source>
        <dbReference type="ARBA" id="ARBA00023163"/>
    </source>
</evidence>
<dbReference type="CDD" id="cd08414">
    <property type="entry name" value="PBP2_LTTR_aromatics_like"/>
    <property type="match status" value="1"/>
</dbReference>
<dbReference type="InterPro" id="IPR036390">
    <property type="entry name" value="WH_DNA-bd_sf"/>
</dbReference>
<keyword evidence="4" id="KW-0804">Transcription</keyword>
<keyword evidence="3 6" id="KW-0238">DNA-binding</keyword>
<feature type="domain" description="HTH lysR-type" evidence="5">
    <location>
        <begin position="1"/>
        <end position="58"/>
    </location>
</feature>
<keyword evidence="2" id="KW-0805">Transcription regulation</keyword>
<evidence type="ECO:0000256" key="1">
    <source>
        <dbReference type="ARBA" id="ARBA00009437"/>
    </source>
</evidence>
<accession>A0ABT6LBT1</accession>
<dbReference type="PANTHER" id="PTHR30346:SF0">
    <property type="entry name" value="HCA OPERON TRANSCRIPTIONAL ACTIVATOR HCAR"/>
    <property type="match status" value="1"/>
</dbReference>
<comment type="similarity">
    <text evidence="1">Belongs to the LysR transcriptional regulatory family.</text>
</comment>
<dbReference type="InterPro" id="IPR000847">
    <property type="entry name" value="LysR_HTH_N"/>
</dbReference>
<reference evidence="6 7" key="1">
    <citation type="submission" date="2023-04" db="EMBL/GenBank/DDBJ databases">
        <title>Forest soil microbial communities from Buena Vista Peninsula, Colon Province, Panama.</title>
        <authorList>
            <person name="Bouskill N."/>
        </authorList>
    </citation>
    <scope>NUCLEOTIDE SEQUENCE [LARGE SCALE GENOMIC DNA]</scope>
    <source>
        <strain evidence="6 7">GGS1</strain>
    </source>
</reference>
<dbReference type="Gene3D" id="1.10.10.10">
    <property type="entry name" value="Winged helix-like DNA-binding domain superfamily/Winged helix DNA-binding domain"/>
    <property type="match status" value="1"/>
</dbReference>
<dbReference type="InterPro" id="IPR005119">
    <property type="entry name" value="LysR_subst-bd"/>
</dbReference>
<dbReference type="InterPro" id="IPR036388">
    <property type="entry name" value="WH-like_DNA-bd_sf"/>
</dbReference>
<keyword evidence="7" id="KW-1185">Reference proteome</keyword>
<protein>
    <submittedName>
        <fullName evidence="6">DNA-binding transcriptional LysR family regulator</fullName>
    </submittedName>
</protein>
<dbReference type="SUPFAM" id="SSF53850">
    <property type="entry name" value="Periplasmic binding protein-like II"/>
    <property type="match status" value="1"/>
</dbReference>
<evidence type="ECO:0000313" key="7">
    <source>
        <dbReference type="Proteomes" id="UP001160499"/>
    </source>
</evidence>
<sequence length="281" mass="29677">MESRPLRYFVAVAEELNFARAAERLGISAPPLSRAIRKLEADLGVTLLERSTHSVALTAAGSVLLSEARGALEALHAAGRRAQRASGPDAKLVLAVKADGYGGLLDTILARFAADPAARPVTIRLSGWGEQVHLLRQGEADAALVYDPFDSTDLDTEPIFVEPRQAVLPAAHPLAARDRLTLADLALPGVEPGNLAGLGQYLDSTVEQHGFIDLAQLLAHVELGDLVTLLPESVTVRYPRPGVVYRPVVDVAPATLSIAWPQKSCSVATAALVRAATSVVA</sequence>
<dbReference type="Pfam" id="PF00126">
    <property type="entry name" value="HTH_1"/>
    <property type="match status" value="1"/>
</dbReference>
<dbReference type="PRINTS" id="PR00039">
    <property type="entry name" value="HTHLYSR"/>
</dbReference>
<name>A0ABT6LBT1_9ACTN</name>
<dbReference type="Proteomes" id="UP001160499">
    <property type="component" value="Unassembled WGS sequence"/>
</dbReference>
<evidence type="ECO:0000256" key="3">
    <source>
        <dbReference type="ARBA" id="ARBA00023125"/>
    </source>
</evidence>
<gene>
    <name evidence="6" type="ORF">M2283_001042</name>
</gene>
<dbReference type="GO" id="GO:0003677">
    <property type="term" value="F:DNA binding"/>
    <property type="evidence" value="ECO:0007669"/>
    <property type="project" value="UniProtKB-KW"/>
</dbReference>
<evidence type="ECO:0000256" key="2">
    <source>
        <dbReference type="ARBA" id="ARBA00023015"/>
    </source>
</evidence>
<dbReference type="RefSeq" id="WP_280874814.1">
    <property type="nucleotide sequence ID" value="NZ_JARXVH010000002.1"/>
</dbReference>
<evidence type="ECO:0000313" key="6">
    <source>
        <dbReference type="EMBL" id="MDH6213759.1"/>
    </source>
</evidence>
<dbReference type="EMBL" id="JARXVH010000002">
    <property type="protein sequence ID" value="MDH6213759.1"/>
    <property type="molecule type" value="Genomic_DNA"/>
</dbReference>
<dbReference type="PANTHER" id="PTHR30346">
    <property type="entry name" value="TRANSCRIPTIONAL DUAL REGULATOR HCAR-RELATED"/>
    <property type="match status" value="1"/>
</dbReference>
<comment type="caution">
    <text evidence="6">The sequence shown here is derived from an EMBL/GenBank/DDBJ whole genome shotgun (WGS) entry which is preliminary data.</text>
</comment>
<proteinExistence type="inferred from homology"/>
<dbReference type="Gene3D" id="3.40.190.290">
    <property type="match status" value="1"/>
</dbReference>